<protein>
    <submittedName>
        <fullName evidence="2">Uncharacterized protein</fullName>
    </submittedName>
</protein>
<accession>A0A382N9X5</accession>
<name>A0A382N9X5_9ZZZZ</name>
<proteinExistence type="predicted"/>
<feature type="coiled-coil region" evidence="1">
    <location>
        <begin position="5"/>
        <end position="32"/>
    </location>
</feature>
<organism evidence="2">
    <name type="scientific">marine metagenome</name>
    <dbReference type="NCBI Taxonomy" id="408172"/>
    <lineage>
        <taxon>unclassified sequences</taxon>
        <taxon>metagenomes</taxon>
        <taxon>ecological metagenomes</taxon>
    </lineage>
</organism>
<evidence type="ECO:0000313" key="2">
    <source>
        <dbReference type="EMBL" id="SVC56562.1"/>
    </source>
</evidence>
<dbReference type="EMBL" id="UINC01098213">
    <property type="protein sequence ID" value="SVC56562.1"/>
    <property type="molecule type" value="Genomic_DNA"/>
</dbReference>
<feature type="non-terminal residue" evidence="2">
    <location>
        <position position="1"/>
    </location>
</feature>
<keyword evidence="1" id="KW-0175">Coiled coil</keyword>
<sequence>EYKLLNKLHKDLVNVQKEFSRVESKIKKLKNQTPVFRAIDSFKGK</sequence>
<evidence type="ECO:0000256" key="1">
    <source>
        <dbReference type="SAM" id="Coils"/>
    </source>
</evidence>
<dbReference type="AlphaFoldDB" id="A0A382N9X5"/>
<reference evidence="2" key="1">
    <citation type="submission" date="2018-05" db="EMBL/GenBank/DDBJ databases">
        <authorList>
            <person name="Lanie J.A."/>
            <person name="Ng W.-L."/>
            <person name="Kazmierczak K.M."/>
            <person name="Andrzejewski T.M."/>
            <person name="Davidsen T.M."/>
            <person name="Wayne K.J."/>
            <person name="Tettelin H."/>
            <person name="Glass J.I."/>
            <person name="Rusch D."/>
            <person name="Podicherti R."/>
            <person name="Tsui H.-C.T."/>
            <person name="Winkler M.E."/>
        </authorList>
    </citation>
    <scope>NUCLEOTIDE SEQUENCE</scope>
</reference>
<gene>
    <name evidence="2" type="ORF">METZ01_LOCUS309416</name>
</gene>